<keyword evidence="3" id="KW-1185">Reference proteome</keyword>
<dbReference type="InterPro" id="IPR006683">
    <property type="entry name" value="Thioestr_dom"/>
</dbReference>
<evidence type="ECO:0000313" key="2">
    <source>
        <dbReference type="EMBL" id="PLW53294.1"/>
    </source>
</evidence>
<reference evidence="2 3" key="1">
    <citation type="submission" date="2017-11" db="EMBL/GenBank/DDBJ databases">
        <title>De novo assembly and phasing of dikaryotic genomes from two isolates of Puccinia coronata f. sp. avenae, the causal agent of oat crown rust.</title>
        <authorList>
            <person name="Miller M.E."/>
            <person name="Zhang Y."/>
            <person name="Omidvar V."/>
            <person name="Sperschneider J."/>
            <person name="Schwessinger B."/>
            <person name="Raley C."/>
            <person name="Palmer J.M."/>
            <person name="Garnica D."/>
            <person name="Upadhyaya N."/>
            <person name="Rathjen J."/>
            <person name="Taylor J.M."/>
            <person name="Park R.F."/>
            <person name="Dodds P.N."/>
            <person name="Hirsch C.D."/>
            <person name="Kianian S.F."/>
            <person name="Figueroa M."/>
        </authorList>
    </citation>
    <scope>NUCLEOTIDE SEQUENCE [LARGE SCALE GENOMIC DNA]</scope>
    <source>
        <strain evidence="2">12NC29</strain>
    </source>
</reference>
<dbReference type="InterPro" id="IPR029069">
    <property type="entry name" value="HotDog_dom_sf"/>
</dbReference>
<feature type="domain" description="Thioesterase" evidence="1">
    <location>
        <begin position="207"/>
        <end position="259"/>
    </location>
</feature>
<protein>
    <recommendedName>
        <fullName evidence="1">Thioesterase domain-containing protein</fullName>
    </recommendedName>
</protein>
<comment type="caution">
    <text evidence="2">The sequence shown here is derived from an EMBL/GenBank/DDBJ whole genome shotgun (WGS) entry which is preliminary data.</text>
</comment>
<evidence type="ECO:0000313" key="3">
    <source>
        <dbReference type="Proteomes" id="UP000235388"/>
    </source>
</evidence>
<dbReference type="PANTHER" id="PTHR47260">
    <property type="entry name" value="UPF0644 PROTEIN PB2B4.06"/>
    <property type="match status" value="1"/>
</dbReference>
<dbReference type="Proteomes" id="UP000235388">
    <property type="component" value="Unassembled WGS sequence"/>
</dbReference>
<dbReference type="SUPFAM" id="SSF54637">
    <property type="entry name" value="Thioesterase/thiol ester dehydrase-isomerase"/>
    <property type="match status" value="1"/>
</dbReference>
<dbReference type="PANTHER" id="PTHR47260:SF1">
    <property type="entry name" value="UPF0644 PROTEIN PB2B4.06"/>
    <property type="match status" value="1"/>
</dbReference>
<dbReference type="EMBL" id="PGCJ01000064">
    <property type="protein sequence ID" value="PLW53294.1"/>
    <property type="molecule type" value="Genomic_DNA"/>
</dbReference>
<sequence length="312" mass="34006">MYNKLGLLSLQPVPAVASHLVRIHPRSIRDLAWTASRVSYNPVRWNSNSDAPAIDGPTLLEEQPARIWRSMALISVATLSLGYLVGTSYPPSLMSQLVINSFLKRSSSAHLQPPPEDSPEAIQICSSIEAQLHELPIVKQLISKPDRWLSFRPFQTLARSQLTHSLTHSSLRGPGKFAIPPLVFLNKDKTESVAILHVGDLMCGHDGIVHGGLLATVCDEGLAVLALSNLPNKIGVTASLKLAYKKPVLASQFIVLRTWLPAGRAPSGRKAWADGRLENLAGDVLVEAESLFVEPKGAKFISNSQIKDLMKK</sequence>
<accession>A0A2N5VTG6</accession>
<name>A0A2N5VTG6_9BASI</name>
<dbReference type="STRING" id="200324.A0A2N5VTG6"/>
<dbReference type="CDD" id="cd03443">
    <property type="entry name" value="PaaI_thioesterase"/>
    <property type="match status" value="1"/>
</dbReference>
<evidence type="ECO:0000259" key="1">
    <source>
        <dbReference type="Pfam" id="PF03061"/>
    </source>
</evidence>
<dbReference type="InterPro" id="IPR052061">
    <property type="entry name" value="PTE-AB_protein"/>
</dbReference>
<dbReference type="Pfam" id="PF03061">
    <property type="entry name" value="4HBT"/>
    <property type="match status" value="1"/>
</dbReference>
<organism evidence="2 3">
    <name type="scientific">Puccinia coronata f. sp. avenae</name>
    <dbReference type="NCBI Taxonomy" id="200324"/>
    <lineage>
        <taxon>Eukaryota</taxon>
        <taxon>Fungi</taxon>
        <taxon>Dikarya</taxon>
        <taxon>Basidiomycota</taxon>
        <taxon>Pucciniomycotina</taxon>
        <taxon>Pucciniomycetes</taxon>
        <taxon>Pucciniales</taxon>
        <taxon>Pucciniaceae</taxon>
        <taxon>Puccinia</taxon>
    </lineage>
</organism>
<gene>
    <name evidence="2" type="ORF">PCANC_06195</name>
</gene>
<dbReference type="OrthoDB" id="506431at2759"/>
<dbReference type="Gene3D" id="3.10.129.10">
    <property type="entry name" value="Hotdog Thioesterase"/>
    <property type="match status" value="1"/>
</dbReference>
<proteinExistence type="predicted"/>
<dbReference type="AlphaFoldDB" id="A0A2N5VTG6"/>